<protein>
    <recommendedName>
        <fullName evidence="5">Lipase 1</fullName>
    </recommendedName>
</protein>
<name>A0A8H4GHI2_9EURO</name>
<feature type="signal peptide" evidence="2">
    <location>
        <begin position="1"/>
        <end position="20"/>
    </location>
</feature>
<dbReference type="SUPFAM" id="SSF53474">
    <property type="entry name" value="alpha/beta-Hydrolases"/>
    <property type="match status" value="1"/>
</dbReference>
<sequence length="411" mass="44421">MSSFSYFLLAWVFLLTGSESALYPSSSSTPLPPSKDPFYIAPTNYESTLPGTVLRIRVAPGNLTSVVGNSSVAYNILYRTTDSHYNPSWAVTTLFVPSPSSPSTQVYEASLLSYQVPYDSPNIDASPSYAVYEGGYTDISLALGRGWYVNMPDYEGPFAAFTVGVRAGHATLDSVRAVLSSGFGLAADARYALWGYSGGALASEWAAELQVQYSPELNFRGAALGGLTPNVSSTIESVTGTTFAGLIPLGVLGMGNEYPQLFKFLLKKLKSTGPYNRTTFLSAKHMTPISTLRRFALQDIYEYFIDGSADLQSSVLQQVINRNGLMGYHGVPQMPLFVYQAIADEIGKIEETDALVSKYCAAGADILYQRNTVGGHSEEAVNGDARAFEWLSRVLDGTYSSMGCTIQNVTL</sequence>
<keyword evidence="4" id="KW-1185">Reference proteome</keyword>
<dbReference type="PANTHER" id="PTHR34853">
    <property type="match status" value="1"/>
</dbReference>
<organism evidence="3 4">
    <name type="scientific">Aspergillus fumigatiaffinis</name>
    <dbReference type="NCBI Taxonomy" id="340414"/>
    <lineage>
        <taxon>Eukaryota</taxon>
        <taxon>Fungi</taxon>
        <taxon>Dikarya</taxon>
        <taxon>Ascomycota</taxon>
        <taxon>Pezizomycotina</taxon>
        <taxon>Eurotiomycetes</taxon>
        <taxon>Eurotiomycetidae</taxon>
        <taxon>Eurotiales</taxon>
        <taxon>Aspergillaceae</taxon>
        <taxon>Aspergillus</taxon>
        <taxon>Aspergillus subgen. Fumigati</taxon>
    </lineage>
</organism>
<evidence type="ECO:0000313" key="4">
    <source>
        <dbReference type="Proteomes" id="UP000653565"/>
    </source>
</evidence>
<dbReference type="GO" id="GO:0004806">
    <property type="term" value="F:triacylglycerol lipase activity"/>
    <property type="evidence" value="ECO:0007669"/>
    <property type="project" value="UniProtKB-UniRule"/>
</dbReference>
<accession>A0A8H4GHI2</accession>
<dbReference type="Gene3D" id="3.40.50.1820">
    <property type="entry name" value="alpha/beta hydrolase"/>
    <property type="match status" value="1"/>
</dbReference>
<feature type="chain" id="PRO_5044049787" description="Lipase 1" evidence="2">
    <location>
        <begin position="21"/>
        <end position="411"/>
    </location>
</feature>
<dbReference type="PANTHER" id="PTHR34853:SF5">
    <property type="entry name" value="LIP-DOMAIN-CONTAINING PROTEIN-RELATED"/>
    <property type="match status" value="1"/>
</dbReference>
<dbReference type="Pfam" id="PF03583">
    <property type="entry name" value="LIP"/>
    <property type="match status" value="1"/>
</dbReference>
<evidence type="ECO:0000256" key="1">
    <source>
        <dbReference type="ARBA" id="ARBA00022801"/>
    </source>
</evidence>
<evidence type="ECO:0008006" key="5">
    <source>
        <dbReference type="Google" id="ProtNLM"/>
    </source>
</evidence>
<evidence type="ECO:0000256" key="2">
    <source>
        <dbReference type="PIRNR" id="PIRNR029171"/>
    </source>
</evidence>
<dbReference type="AlphaFoldDB" id="A0A8H4GHI2"/>
<gene>
    <name evidence="3" type="ORF">CNMCM6805_004940</name>
</gene>
<comment type="caution">
    <text evidence="3">The sequence shown here is derived from an EMBL/GenBank/DDBJ whole genome shotgun (WGS) entry which is preliminary data.</text>
</comment>
<evidence type="ECO:0000313" key="3">
    <source>
        <dbReference type="EMBL" id="KAF4240420.1"/>
    </source>
</evidence>
<dbReference type="Proteomes" id="UP000653565">
    <property type="component" value="Unassembled WGS sequence"/>
</dbReference>
<dbReference type="GO" id="GO:0016042">
    <property type="term" value="P:lipid catabolic process"/>
    <property type="evidence" value="ECO:0007669"/>
    <property type="project" value="UniProtKB-UniRule"/>
</dbReference>
<keyword evidence="1" id="KW-0378">Hydrolase</keyword>
<dbReference type="EMBL" id="JAAAPX010000026">
    <property type="protein sequence ID" value="KAF4240420.1"/>
    <property type="molecule type" value="Genomic_DNA"/>
</dbReference>
<reference evidence="3" key="2">
    <citation type="submission" date="2020-04" db="EMBL/GenBank/DDBJ databases">
        <authorList>
            <person name="Santos R.A.C."/>
            <person name="Steenwyk J.L."/>
            <person name="Rivero-Menendez O."/>
            <person name="Mead M.E."/>
            <person name="Silva L.P."/>
            <person name="Bastos R.W."/>
            <person name="Alastruey-Izquierdo A."/>
            <person name="Goldman G.H."/>
            <person name="Rokas A."/>
        </authorList>
    </citation>
    <scope>NUCLEOTIDE SEQUENCE</scope>
    <source>
        <strain evidence="3">CNM-CM6805</strain>
    </source>
</reference>
<dbReference type="OrthoDB" id="2373480at2759"/>
<dbReference type="Gene3D" id="1.10.260.130">
    <property type="match status" value="1"/>
</dbReference>
<proteinExistence type="inferred from homology"/>
<dbReference type="InterPro" id="IPR005152">
    <property type="entry name" value="Lipase_secreted"/>
</dbReference>
<comment type="similarity">
    <text evidence="2">Belongs to the AB hydrolase superfamily. Lipase family.</text>
</comment>
<reference evidence="3" key="1">
    <citation type="journal article" date="2020" name="bioRxiv">
        <title>Genomic and phenotypic heterogeneity of clinical isolates of the human pathogens Aspergillus fumigatus, Aspergillus lentulus and Aspergillus fumigatiaffinis.</title>
        <authorList>
            <person name="dos Santos R.A.C."/>
            <person name="Steenwyk J.L."/>
            <person name="Rivero-Menendez O."/>
            <person name="Mead M.E."/>
            <person name="Silva L.P."/>
            <person name="Bastos R.W."/>
            <person name="Alastruey-Izquierdo A."/>
            <person name="Goldman G.H."/>
            <person name="Rokas A."/>
        </authorList>
    </citation>
    <scope>NUCLEOTIDE SEQUENCE</scope>
    <source>
        <strain evidence="3">CNM-CM6805</strain>
    </source>
</reference>
<dbReference type="InterPro" id="IPR029058">
    <property type="entry name" value="AB_hydrolase_fold"/>
</dbReference>
<keyword evidence="2" id="KW-0732">Signal</keyword>
<dbReference type="PIRSF" id="PIRSF029171">
    <property type="entry name" value="Esterase_LipA"/>
    <property type="match status" value="1"/>
</dbReference>